<dbReference type="AlphaFoldDB" id="A0A833H2N4"/>
<evidence type="ECO:0000313" key="3">
    <source>
        <dbReference type="Proteomes" id="UP000460298"/>
    </source>
</evidence>
<reference evidence="2 3" key="1">
    <citation type="submission" date="2019-10" db="EMBL/GenBank/DDBJ databases">
        <title>Extracellular Electron Transfer in a Candidatus Methanoperedens spp. Enrichment Culture.</title>
        <authorList>
            <person name="Berger S."/>
            <person name="Rangel Shaw D."/>
            <person name="Berben T."/>
            <person name="In 'T Zandt M."/>
            <person name="Frank J."/>
            <person name="Reimann J."/>
            <person name="Jetten M.S.M."/>
            <person name="Welte C.U."/>
        </authorList>
    </citation>
    <scope>NUCLEOTIDE SEQUENCE [LARGE SCALE GENOMIC DNA]</scope>
    <source>
        <strain evidence="2">SB12</strain>
    </source>
</reference>
<dbReference type="EMBL" id="WBUI01000006">
    <property type="protein sequence ID" value="KAB2933292.1"/>
    <property type="molecule type" value="Genomic_DNA"/>
</dbReference>
<comment type="caution">
    <text evidence="2">The sequence shown here is derived from an EMBL/GenBank/DDBJ whole genome shotgun (WGS) entry which is preliminary data.</text>
</comment>
<gene>
    <name evidence="2" type="ORF">F9K24_08055</name>
</gene>
<organism evidence="2 3">
    <name type="scientific">Leptonema illini</name>
    <dbReference type="NCBI Taxonomy" id="183"/>
    <lineage>
        <taxon>Bacteria</taxon>
        <taxon>Pseudomonadati</taxon>
        <taxon>Spirochaetota</taxon>
        <taxon>Spirochaetia</taxon>
        <taxon>Leptospirales</taxon>
        <taxon>Leptospiraceae</taxon>
        <taxon>Leptonema</taxon>
    </lineage>
</organism>
<evidence type="ECO:0000313" key="2">
    <source>
        <dbReference type="EMBL" id="KAB2933292.1"/>
    </source>
</evidence>
<accession>A0A833H2N4</accession>
<dbReference type="Proteomes" id="UP000460298">
    <property type="component" value="Unassembled WGS sequence"/>
</dbReference>
<proteinExistence type="predicted"/>
<feature type="domain" description="FecR protein" evidence="1">
    <location>
        <begin position="74"/>
        <end position="165"/>
    </location>
</feature>
<dbReference type="Gene3D" id="2.60.40.10">
    <property type="entry name" value="Immunoglobulins"/>
    <property type="match status" value="1"/>
</dbReference>
<sequence length="683" mass="75197">MRLSKGDITFTAIALLVALLLSTLLYLDLNRTLDAGDRQPIGKIVFKERVAQRRLDREPVWENLRTETPVYNRDTIRTENLSEAEIVLNDGSRIALEENTLIVLNFADNEALLDFSYGGIRAASGDGADLKVRSGDTEVNLANAEARLSSDSPDSLQLEVKKGKAGLERGGQSNEISENEVASLDGSEIKTRPVSATLVEPADGERRIIEADKSRVLFRWTTAKPAKFELSRTRDFRAIVMSQPATGSVDLPLSSGVYFWRVVPAGEQATPPRSLSLLQKRGVVLHSPQNGRTLPVRGAEASVQFSWSQLDLASSYQIIVSRDAAGSDIVRQESAHTTLLTMPLPPGNYFWRVKPVSSVAEAVSASAVNSFEVKRLEKMPPPVPVAPAGATFLQRVVAEKGMVFAYKSTIQGERYTVQVSSDAKFGQPIVSESTTTGSLLLKRNLPEGTYYWRVLTEEGDPSGVLNFSIRSKTEVTSIFPVADRSVVLERDEAVAVRWQGSAGIPGGYRLIVSKAADLKNPVIDQPSASEGSQVKLDPGLYYWKVIQTGSSGEALGESRIERFTVAVRPAKVMPVYPLAQTPVDMTQQENILFRWQPVAGATAYRFRLYREPGRKQVFEQLTPVNQLMFNRLDLLDTGLFSWSVTARTKGTDAESEETVVPFRISLDQGQKPEFISPDTIFVK</sequence>
<evidence type="ECO:0000259" key="1">
    <source>
        <dbReference type="Pfam" id="PF04773"/>
    </source>
</evidence>
<dbReference type="InterPro" id="IPR006860">
    <property type="entry name" value="FecR"/>
</dbReference>
<name>A0A833H2N4_9LEPT</name>
<dbReference type="InterPro" id="IPR013783">
    <property type="entry name" value="Ig-like_fold"/>
</dbReference>
<dbReference type="Pfam" id="PF04773">
    <property type="entry name" value="FecR"/>
    <property type="match status" value="1"/>
</dbReference>
<protein>
    <submittedName>
        <fullName evidence="2">FecR domain-containing protein</fullName>
    </submittedName>
</protein>